<dbReference type="OrthoDB" id="9788295at2"/>
<keyword evidence="6" id="KW-0560">Oxidoreductase</keyword>
<evidence type="ECO:0000259" key="12">
    <source>
        <dbReference type="Pfam" id="PF01996"/>
    </source>
</evidence>
<dbReference type="Pfam" id="PF00881">
    <property type="entry name" value="Nitroreductase"/>
    <property type="match status" value="1"/>
</dbReference>
<dbReference type="NCBIfam" id="NF009810">
    <property type="entry name" value="PRK13294.1"/>
    <property type="match status" value="1"/>
</dbReference>
<sequence>MWTQLRRWSAQPSTWREFPLTDHASAKIELLPVTGLPEFRPGDDLTGAIVTAAPWLRSGDVVVVTSKAFSKVEGRLVRVPSDPEARDAARRELIEQESVRVVARISRTLITENRLGIVQAAAGIDASNVRHDEVALLPADPDASALALRNGLRERLGVEVAVVVTDTMGRAWRVGQTDTAIGASGLRVLHGYAGQIDVQGNELAVTQVAVADELAAAADLVKGKLGGVPVAVVRGLDIVDDGSCARDLIRSGEVDLFRLGTNESIAQGRREAVPNRRSVRQFSEEPVDPAALRRAVASALTAPAPHHTHPVRFLWLRDHGLRRKLLDAMREAWQADLAGDGFTPEQIAKRLSRGDILYRAPELVIPFLVPEGAHTYRDERRNGHEHTMFTVAAGAAVQGLLVALAAEDLGSCWIGSTIFAADLVRSTLGLDEQWEPLGSVAIGYPAGDPPPARGPLTTGEGLIEL</sequence>
<evidence type="ECO:0000256" key="1">
    <source>
        <dbReference type="ARBA" id="ARBA00022598"/>
    </source>
</evidence>
<dbReference type="InterPro" id="IPR008225">
    <property type="entry name" value="F420-0_g-glutamyl_ligase"/>
</dbReference>
<feature type="region of interest" description="Disordered" evidence="10">
    <location>
        <begin position="445"/>
        <end position="465"/>
    </location>
</feature>
<dbReference type="PANTHER" id="PTHR47917">
    <property type="match status" value="1"/>
</dbReference>
<dbReference type="HAMAP" id="MF_01259">
    <property type="entry name" value="F420_ligase_FbiB"/>
    <property type="match status" value="1"/>
</dbReference>
<evidence type="ECO:0000256" key="4">
    <source>
        <dbReference type="ARBA" id="ARBA00022842"/>
    </source>
</evidence>
<dbReference type="SUPFAM" id="SSF144010">
    <property type="entry name" value="CofE-like"/>
    <property type="match status" value="1"/>
</dbReference>
<dbReference type="GO" id="GO:0016491">
    <property type="term" value="F:oxidoreductase activity"/>
    <property type="evidence" value="ECO:0007669"/>
    <property type="project" value="UniProtKB-KW"/>
</dbReference>
<keyword evidence="14" id="KW-1185">Reference proteome</keyword>
<proteinExistence type="inferred from homology"/>
<keyword evidence="4" id="KW-0460">Magnesium</keyword>
<protein>
    <submittedName>
        <fullName evidence="13">Coenzyme F420-0:L-glutamate ligase</fullName>
        <ecNumber evidence="13">6.3.2.31</ecNumber>
    </submittedName>
</protein>
<evidence type="ECO:0000256" key="3">
    <source>
        <dbReference type="ARBA" id="ARBA00022741"/>
    </source>
</evidence>
<dbReference type="RefSeq" id="WP_120026049.1">
    <property type="nucleotide sequence ID" value="NZ_QZFV01000120.1"/>
</dbReference>
<keyword evidence="1 13" id="KW-0436">Ligase</keyword>
<dbReference type="GO" id="GO:0046872">
    <property type="term" value="F:metal ion binding"/>
    <property type="evidence" value="ECO:0007669"/>
    <property type="project" value="UniProtKB-KW"/>
</dbReference>
<accession>A0A419HSR3</accession>
<dbReference type="NCBIfam" id="TIGR01916">
    <property type="entry name" value="F420_cofE"/>
    <property type="match status" value="1"/>
</dbReference>
<evidence type="ECO:0000256" key="9">
    <source>
        <dbReference type="ARBA" id="ARBA00023268"/>
    </source>
</evidence>
<keyword evidence="2" id="KW-0479">Metal-binding</keyword>
<comment type="caution">
    <text evidence="13">The sequence shown here is derived from an EMBL/GenBank/DDBJ whole genome shotgun (WGS) entry which is preliminary data.</text>
</comment>
<dbReference type="Proteomes" id="UP000285112">
    <property type="component" value="Unassembled WGS sequence"/>
</dbReference>
<evidence type="ECO:0000256" key="8">
    <source>
        <dbReference type="ARBA" id="ARBA00023211"/>
    </source>
</evidence>
<keyword evidence="5" id="KW-0630">Potassium</keyword>
<dbReference type="Gene3D" id="3.30.1330.100">
    <property type="entry name" value="CofE-like"/>
    <property type="match status" value="1"/>
</dbReference>
<dbReference type="Gene3D" id="3.40.109.10">
    <property type="entry name" value="NADH Oxidase"/>
    <property type="match status" value="1"/>
</dbReference>
<dbReference type="CDD" id="cd20607">
    <property type="entry name" value="FbiB_C-like"/>
    <property type="match status" value="1"/>
</dbReference>
<feature type="domain" description="Nitroreductase" evidence="11">
    <location>
        <begin position="275"/>
        <end position="444"/>
    </location>
</feature>
<evidence type="ECO:0000256" key="5">
    <source>
        <dbReference type="ARBA" id="ARBA00022958"/>
    </source>
</evidence>
<reference evidence="13 14" key="1">
    <citation type="submission" date="2018-09" db="EMBL/GenBank/DDBJ databases">
        <title>YIM PH 21725 draft genome.</title>
        <authorList>
            <person name="Miao C."/>
        </authorList>
    </citation>
    <scope>NUCLEOTIDE SEQUENCE [LARGE SCALE GENOMIC DNA]</scope>
    <source>
        <strain evidence="14">YIM PH21725</strain>
    </source>
</reference>
<evidence type="ECO:0000259" key="11">
    <source>
        <dbReference type="Pfam" id="PF00881"/>
    </source>
</evidence>
<evidence type="ECO:0000256" key="10">
    <source>
        <dbReference type="SAM" id="MobiDB-lite"/>
    </source>
</evidence>
<dbReference type="GO" id="GO:0005525">
    <property type="term" value="F:GTP binding"/>
    <property type="evidence" value="ECO:0007669"/>
    <property type="project" value="UniProtKB-KW"/>
</dbReference>
<keyword evidence="7" id="KW-0342">GTP-binding</keyword>
<dbReference type="InterPro" id="IPR029479">
    <property type="entry name" value="Nitroreductase"/>
</dbReference>
<dbReference type="AlphaFoldDB" id="A0A419HSR3"/>
<dbReference type="SUPFAM" id="SSF55469">
    <property type="entry name" value="FMN-dependent nitroreductase-like"/>
    <property type="match status" value="1"/>
</dbReference>
<dbReference type="EMBL" id="QZFV01000120">
    <property type="protein sequence ID" value="RJQ79625.1"/>
    <property type="molecule type" value="Genomic_DNA"/>
</dbReference>
<keyword evidence="8" id="KW-0464">Manganese</keyword>
<evidence type="ECO:0000313" key="13">
    <source>
        <dbReference type="EMBL" id="RJQ79625.1"/>
    </source>
</evidence>
<organism evidence="13 14">
    <name type="scientific">Amycolatopsis panacis</name>
    <dbReference type="NCBI Taxonomy" id="2340917"/>
    <lineage>
        <taxon>Bacteria</taxon>
        <taxon>Bacillati</taxon>
        <taxon>Actinomycetota</taxon>
        <taxon>Actinomycetes</taxon>
        <taxon>Pseudonocardiales</taxon>
        <taxon>Pseudonocardiaceae</taxon>
        <taxon>Amycolatopsis</taxon>
    </lineage>
</organism>
<evidence type="ECO:0000256" key="6">
    <source>
        <dbReference type="ARBA" id="ARBA00023002"/>
    </source>
</evidence>
<dbReference type="InterPro" id="IPR023661">
    <property type="entry name" value="FbiB"/>
</dbReference>
<dbReference type="InterPro" id="IPR002847">
    <property type="entry name" value="F420-0_gamma-glut_ligase-dom"/>
</dbReference>
<dbReference type="NCBIfam" id="TIGR03553">
    <property type="entry name" value="F420_FbiB_CTERM"/>
    <property type="match status" value="1"/>
</dbReference>
<keyword evidence="3" id="KW-0547">Nucleotide-binding</keyword>
<dbReference type="Gene3D" id="3.90.1660.10">
    <property type="entry name" value="CofE-like domain"/>
    <property type="match status" value="1"/>
</dbReference>
<evidence type="ECO:0000256" key="7">
    <source>
        <dbReference type="ARBA" id="ARBA00023134"/>
    </source>
</evidence>
<gene>
    <name evidence="13" type="ORF">D5S19_26310</name>
</gene>
<dbReference type="EC" id="6.3.2.31" evidence="13"/>
<dbReference type="GO" id="GO:0052618">
    <property type="term" value="F:coenzyme F420-0:L-glutamate ligase activity"/>
    <property type="evidence" value="ECO:0007669"/>
    <property type="project" value="UniProtKB-EC"/>
</dbReference>
<evidence type="ECO:0000313" key="14">
    <source>
        <dbReference type="Proteomes" id="UP000285112"/>
    </source>
</evidence>
<feature type="domain" description="Coenzyme F420:L-glutamate ligase-like" evidence="12">
    <location>
        <begin position="36"/>
        <end position="235"/>
    </location>
</feature>
<name>A0A419HSR3_9PSEU</name>
<dbReference type="InterPro" id="IPR019943">
    <property type="entry name" value="F420_FbiB_C"/>
</dbReference>
<dbReference type="Pfam" id="PF01996">
    <property type="entry name" value="F420_ligase"/>
    <property type="match status" value="1"/>
</dbReference>
<evidence type="ECO:0000256" key="2">
    <source>
        <dbReference type="ARBA" id="ARBA00022723"/>
    </source>
</evidence>
<keyword evidence="9" id="KW-0511">Multifunctional enzyme</keyword>
<dbReference type="InterPro" id="IPR000415">
    <property type="entry name" value="Nitroreductase-like"/>
</dbReference>
<dbReference type="PANTHER" id="PTHR47917:SF1">
    <property type="entry name" value="COENZYME F420:L-GLUTAMATE LIGASE"/>
    <property type="match status" value="1"/>
</dbReference>